<dbReference type="EMBL" id="ACIN03000003">
    <property type="protein sequence ID" value="ESK66249.1"/>
    <property type="molecule type" value="Genomic_DNA"/>
</dbReference>
<dbReference type="Gene3D" id="2.60.120.260">
    <property type="entry name" value="Galactose-binding domain-like"/>
    <property type="match status" value="2"/>
</dbReference>
<feature type="domain" description="Beta-galactosidase 1-like first all-beta" evidence="8">
    <location>
        <begin position="374"/>
        <end position="487"/>
    </location>
</feature>
<dbReference type="OrthoDB" id="9813184at2"/>
<evidence type="ECO:0000256" key="2">
    <source>
        <dbReference type="ARBA" id="ARBA00022801"/>
    </source>
</evidence>
<dbReference type="InterPro" id="IPR048913">
    <property type="entry name" value="BetaGal_gal-bd"/>
</dbReference>
<dbReference type="InterPro" id="IPR048912">
    <property type="entry name" value="BetaGal1-like_ABD1"/>
</dbReference>
<dbReference type="HOGENOM" id="CLU_007853_7_2_9"/>
<dbReference type="EC" id="3.2.1.23" evidence="5"/>
<evidence type="ECO:0000259" key="7">
    <source>
        <dbReference type="Pfam" id="PF01301"/>
    </source>
</evidence>
<feature type="domain" description="Beta-galactosidase galactose-binding" evidence="9">
    <location>
        <begin position="511"/>
        <end position="567"/>
    </location>
</feature>
<evidence type="ECO:0000313" key="10">
    <source>
        <dbReference type="EMBL" id="ESK66249.1"/>
    </source>
</evidence>
<dbReference type="GO" id="GO:0004565">
    <property type="term" value="F:beta-galactosidase activity"/>
    <property type="evidence" value="ECO:0007669"/>
    <property type="project" value="UniProtKB-EC"/>
</dbReference>
<protein>
    <recommendedName>
        <fullName evidence="5">Beta-galactosidase</fullName>
        <ecNumber evidence="5">3.2.1.23</ecNumber>
    </recommendedName>
</protein>
<organism evidence="10 11">
    <name type="scientific">Abiotrophia defectiva ATCC 49176</name>
    <dbReference type="NCBI Taxonomy" id="592010"/>
    <lineage>
        <taxon>Bacteria</taxon>
        <taxon>Bacillati</taxon>
        <taxon>Bacillota</taxon>
        <taxon>Bacilli</taxon>
        <taxon>Lactobacillales</taxon>
        <taxon>Aerococcaceae</taxon>
        <taxon>Abiotrophia</taxon>
    </lineage>
</organism>
<dbReference type="Pfam" id="PF21317">
    <property type="entry name" value="BetaGal_ABD_1"/>
    <property type="match status" value="1"/>
</dbReference>
<dbReference type="SUPFAM" id="SSF51445">
    <property type="entry name" value="(Trans)glycosidases"/>
    <property type="match status" value="1"/>
</dbReference>
<evidence type="ECO:0000256" key="6">
    <source>
        <dbReference type="RuleBase" id="RU003679"/>
    </source>
</evidence>
<name>W1Q6G5_ABIDE</name>
<dbReference type="GeneID" id="84816686"/>
<feature type="active site" description="Proton donor" evidence="4">
    <location>
        <position position="157"/>
    </location>
</feature>
<sequence>MTQFEIRDQFYLDGQPFKILSGAIQYFRLHPDQWEDTLYNLKALGYNTVETYIPWNLHEPHEGVFEDSGLLDFKAYFDLVSRMGLHLIVRPCPYICAEFDFGGLPAWLLNYPGMRYRTYDQAFLAKVAAYYDWLLPQLVPYQFTHGGPILMMQVENEYGSYAEDKDYLRAVAQMMHDRGIEVPLFTSDGTWIEALESGTLIEDDIFVTGNFGSDAPGNTQALQAFFNRHGKQWPLMCTEFWDGWFNRWNEPIVRRDPEDLAHDVKEMMAVGSVNLFLLRGGTNFGFINGCSARKHRDLPQVTSYDFDAPINEWGQPTAKYYAVQRVTHELFPDLPQFEPRSRQARAYGTYPVLGWADLLEVADQLGTGQEVDYPLAMEALGQHYGYTLYRTRVAHHGHPERLKIINAHDRVQVFIQGKHLVTQYREDIGDEVLFDTDQDTAQVDVLVENMGRVNYGFKLNSPTQSKGIKGGVMINHQFRKGFTQYALEFKPDMLAAVSYHEGPRPTQAESPHFYRFEVEMEQIQDTFIDCSAYGKGCVCVNGFNLGRYWSQGPIQYLYVPSGFLKAHNEFVVFETESVPVESLNLVDQPVYRSEEEEVEA</sequence>
<dbReference type="InterPro" id="IPR019801">
    <property type="entry name" value="Glyco_hydro_35_CS"/>
</dbReference>
<dbReference type="InterPro" id="IPR017853">
    <property type="entry name" value="GH"/>
</dbReference>
<dbReference type="Pfam" id="PF21467">
    <property type="entry name" value="BetaGal_gal-bd"/>
    <property type="match status" value="1"/>
</dbReference>
<comment type="similarity">
    <text evidence="1 6">Belongs to the glycosyl hydrolase 35 family.</text>
</comment>
<dbReference type="PRINTS" id="PR00742">
    <property type="entry name" value="GLHYDRLASE35"/>
</dbReference>
<dbReference type="STRING" id="592010.GCWU000182_000592"/>
<comment type="caution">
    <text evidence="10">The sequence shown here is derived from an EMBL/GenBank/DDBJ whole genome shotgun (WGS) entry which is preliminary data.</text>
</comment>
<dbReference type="InterPro" id="IPR008979">
    <property type="entry name" value="Galactose-bd-like_sf"/>
</dbReference>
<dbReference type="InterPro" id="IPR001944">
    <property type="entry name" value="Glycoside_Hdrlase_35"/>
</dbReference>
<dbReference type="eggNOG" id="COG1874">
    <property type="taxonomic scope" value="Bacteria"/>
</dbReference>
<evidence type="ECO:0000256" key="4">
    <source>
        <dbReference type="PIRSR" id="PIRSR006336-1"/>
    </source>
</evidence>
<dbReference type="InterPro" id="IPR031330">
    <property type="entry name" value="Gly_Hdrlase_35_cat"/>
</dbReference>
<evidence type="ECO:0000256" key="3">
    <source>
        <dbReference type="ARBA" id="ARBA00023295"/>
    </source>
</evidence>
<evidence type="ECO:0000256" key="5">
    <source>
        <dbReference type="RuleBase" id="RU000675"/>
    </source>
</evidence>
<feature type="domain" description="Glycoside hydrolase 35 catalytic" evidence="7">
    <location>
        <begin position="9"/>
        <end position="329"/>
    </location>
</feature>
<evidence type="ECO:0000313" key="11">
    <source>
        <dbReference type="Proteomes" id="UP000019050"/>
    </source>
</evidence>
<reference evidence="10" key="1">
    <citation type="submission" date="2013-06" db="EMBL/GenBank/DDBJ databases">
        <authorList>
            <person name="Weinstock G."/>
            <person name="Sodergren E."/>
            <person name="Clifton S."/>
            <person name="Fulton L."/>
            <person name="Fulton B."/>
            <person name="Courtney L."/>
            <person name="Fronick C."/>
            <person name="Harrison M."/>
            <person name="Strong C."/>
            <person name="Farmer C."/>
            <person name="Delahaunty K."/>
            <person name="Markovic C."/>
            <person name="Hall O."/>
            <person name="Minx P."/>
            <person name="Tomlinson C."/>
            <person name="Mitreva M."/>
            <person name="Nelson J."/>
            <person name="Hou S."/>
            <person name="Wollam A."/>
            <person name="Pepin K.H."/>
            <person name="Johnson M."/>
            <person name="Bhonagiri V."/>
            <person name="Nash W.E."/>
            <person name="Warren W."/>
            <person name="Chinwalla A."/>
            <person name="Mardis E.R."/>
            <person name="Wilson R.K."/>
        </authorList>
    </citation>
    <scope>NUCLEOTIDE SEQUENCE [LARGE SCALE GENOMIC DNA]</scope>
    <source>
        <strain evidence="10">ATCC 49176</strain>
    </source>
</reference>
<dbReference type="RefSeq" id="WP_023391243.1">
    <property type="nucleotide sequence ID" value="NZ_KI535340.1"/>
</dbReference>
<dbReference type="PROSITE" id="PS01182">
    <property type="entry name" value="GLYCOSYL_HYDROL_F35"/>
    <property type="match status" value="1"/>
</dbReference>
<proteinExistence type="inferred from homology"/>
<dbReference type="SUPFAM" id="SSF49785">
    <property type="entry name" value="Galactose-binding domain-like"/>
    <property type="match status" value="1"/>
</dbReference>
<feature type="active site" description="Nucleophile" evidence="4">
    <location>
        <position position="239"/>
    </location>
</feature>
<keyword evidence="3 5" id="KW-0326">Glycosidase</keyword>
<evidence type="ECO:0000256" key="1">
    <source>
        <dbReference type="ARBA" id="ARBA00009809"/>
    </source>
</evidence>
<keyword evidence="11" id="KW-1185">Reference proteome</keyword>
<dbReference type="PANTHER" id="PTHR23421">
    <property type="entry name" value="BETA-GALACTOSIDASE RELATED"/>
    <property type="match status" value="1"/>
</dbReference>
<accession>W1Q6G5</accession>
<dbReference type="Proteomes" id="UP000019050">
    <property type="component" value="Unassembled WGS sequence"/>
</dbReference>
<evidence type="ECO:0000259" key="8">
    <source>
        <dbReference type="Pfam" id="PF21317"/>
    </source>
</evidence>
<comment type="catalytic activity">
    <reaction evidence="5">
        <text>Hydrolysis of terminal non-reducing beta-D-galactose residues in beta-D-galactosides.</text>
        <dbReference type="EC" id="3.2.1.23"/>
    </reaction>
</comment>
<gene>
    <name evidence="10" type="ORF">GCWU000182_000592</name>
</gene>
<evidence type="ECO:0000259" key="9">
    <source>
        <dbReference type="Pfam" id="PF21467"/>
    </source>
</evidence>
<dbReference type="Pfam" id="PF01301">
    <property type="entry name" value="Glyco_hydro_35"/>
    <property type="match status" value="1"/>
</dbReference>
<keyword evidence="2 5" id="KW-0378">Hydrolase</keyword>
<dbReference type="InterPro" id="IPR026283">
    <property type="entry name" value="B-gal_1-like"/>
</dbReference>
<dbReference type="AlphaFoldDB" id="W1Q6G5"/>
<dbReference type="PIRSF" id="PIRSF006336">
    <property type="entry name" value="B-gal"/>
    <property type="match status" value="1"/>
</dbReference>
<dbReference type="GO" id="GO:0005975">
    <property type="term" value="P:carbohydrate metabolic process"/>
    <property type="evidence" value="ECO:0007669"/>
    <property type="project" value="InterPro"/>
</dbReference>
<dbReference type="Gene3D" id="3.20.20.80">
    <property type="entry name" value="Glycosidases"/>
    <property type="match status" value="1"/>
</dbReference>